<dbReference type="PANTHER" id="PTHR22599">
    <property type="entry name" value="MPS ONE BINDER KINASE ACTIVATOR-LIKE MOB"/>
    <property type="match status" value="1"/>
</dbReference>
<evidence type="ECO:0000313" key="3">
    <source>
        <dbReference type="Proteomes" id="UP000796761"/>
    </source>
</evidence>
<dbReference type="Gene3D" id="1.20.140.30">
    <property type="entry name" value="MOB kinase activator"/>
    <property type="match status" value="1"/>
</dbReference>
<dbReference type="SUPFAM" id="SSF101152">
    <property type="entry name" value="Mob1/phocein"/>
    <property type="match status" value="1"/>
</dbReference>
<dbReference type="EMBL" id="SWJQ01000492">
    <property type="protein sequence ID" value="TRZ13629.1"/>
    <property type="molecule type" value="Genomic_DNA"/>
</dbReference>
<organism evidence="2 3">
    <name type="scientific">Zosterops borbonicus</name>
    <dbReference type="NCBI Taxonomy" id="364589"/>
    <lineage>
        <taxon>Eukaryota</taxon>
        <taxon>Metazoa</taxon>
        <taxon>Chordata</taxon>
        <taxon>Craniata</taxon>
        <taxon>Vertebrata</taxon>
        <taxon>Euteleostomi</taxon>
        <taxon>Archelosauria</taxon>
        <taxon>Archosauria</taxon>
        <taxon>Dinosauria</taxon>
        <taxon>Saurischia</taxon>
        <taxon>Theropoda</taxon>
        <taxon>Coelurosauria</taxon>
        <taxon>Aves</taxon>
        <taxon>Neognathae</taxon>
        <taxon>Neoaves</taxon>
        <taxon>Telluraves</taxon>
        <taxon>Australaves</taxon>
        <taxon>Passeriformes</taxon>
        <taxon>Sylvioidea</taxon>
        <taxon>Zosteropidae</taxon>
        <taxon>Zosterops</taxon>
    </lineage>
</organism>
<protein>
    <submittedName>
        <fullName evidence="2">Uncharacterized protein</fullName>
    </submittedName>
</protein>
<evidence type="ECO:0000256" key="1">
    <source>
        <dbReference type="PIRSR" id="PIRSR605301-1"/>
    </source>
</evidence>
<comment type="caution">
    <text evidence="2">The sequence shown here is derived from an EMBL/GenBank/DDBJ whole genome shotgun (WGS) entry which is preliminary data.</text>
</comment>
<name>A0A8K1G901_9PASS</name>
<dbReference type="SMART" id="SM01388">
    <property type="entry name" value="Mob1_phocein"/>
    <property type="match status" value="1"/>
</dbReference>
<sequence>MHVSNKQEELETIVQQESCDVFAITKTWWNDSHDWSAATEVNKLFRRDRQSSREVVVALYIRECFDRIESDDDEDVKICKKILCRLFRVFVHVYIHHFDRIILMGAEAHVNTCYKHFYYFVTELNLIDRKELEPLATQGLATIPKCQQALCFQEDSHIFELNRQFVVHCDS</sequence>
<keyword evidence="3" id="KW-1185">Reference proteome</keyword>
<proteinExistence type="predicted"/>
<dbReference type="Pfam" id="PF03637">
    <property type="entry name" value="Mob1_phocein"/>
    <property type="match status" value="1"/>
</dbReference>
<gene>
    <name evidence="2" type="ORF">HGM15179_013470</name>
</gene>
<dbReference type="InterPro" id="IPR036703">
    <property type="entry name" value="MOB_kinase_act_sf"/>
</dbReference>
<feature type="binding site" evidence="1">
    <location>
        <position position="97"/>
    </location>
    <ligand>
        <name>Zn(2+)</name>
        <dbReference type="ChEBI" id="CHEBI:29105"/>
    </ligand>
</feature>
<feature type="binding site" evidence="1">
    <location>
        <position position="92"/>
    </location>
    <ligand>
        <name>Zn(2+)</name>
        <dbReference type="ChEBI" id="CHEBI:29105"/>
    </ligand>
</feature>
<dbReference type="InterPro" id="IPR005301">
    <property type="entry name" value="MOB_kinase_act_fam"/>
</dbReference>
<accession>A0A8K1G901</accession>
<dbReference type="OrthoDB" id="8170117at2759"/>
<dbReference type="AlphaFoldDB" id="A0A8K1G901"/>
<dbReference type="Proteomes" id="UP000796761">
    <property type="component" value="Unassembled WGS sequence"/>
</dbReference>
<keyword evidence="1" id="KW-0862">Zinc</keyword>
<keyword evidence="1" id="KW-0479">Metal-binding</keyword>
<reference evidence="2" key="1">
    <citation type="submission" date="2019-04" db="EMBL/GenBank/DDBJ databases">
        <title>Genome assembly of Zosterops borbonicus 15179.</title>
        <authorList>
            <person name="Leroy T."/>
            <person name="Anselmetti Y."/>
            <person name="Tilak M.-K."/>
            <person name="Nabholz B."/>
        </authorList>
    </citation>
    <scope>NUCLEOTIDE SEQUENCE</scope>
    <source>
        <strain evidence="2">HGM_15179</strain>
        <tissue evidence="2">Muscle</tissue>
    </source>
</reference>
<evidence type="ECO:0000313" key="2">
    <source>
        <dbReference type="EMBL" id="TRZ13629.1"/>
    </source>
</evidence>